<sequence>MPRNQWSKEREKEYQELKEEFEEEGRYKGREEEVAARIVNKQRREYGETKEAKAEDKEGSSPDRGLPIKNYDNLTVDEILSKSKGLSASVLKEIESYEKKHKNRKTLLEQLDRMIGSKS</sequence>
<dbReference type="KEGG" id="ttr:Tter_0112"/>
<dbReference type="EMBL" id="CP001825">
    <property type="protein sequence ID" value="ACZ41034.1"/>
    <property type="molecule type" value="Genomic_DNA"/>
</dbReference>
<dbReference type="OrthoDB" id="8759311at2"/>
<evidence type="ECO:0000256" key="1">
    <source>
        <dbReference type="SAM" id="MobiDB-lite"/>
    </source>
</evidence>
<dbReference type="STRING" id="525904.Tter_0112"/>
<dbReference type="RefSeq" id="WP_012874069.1">
    <property type="nucleotide sequence ID" value="NC_013525.1"/>
</dbReference>
<gene>
    <name evidence="2" type="ordered locus">Tter_0112</name>
</gene>
<feature type="region of interest" description="Disordered" evidence="1">
    <location>
        <begin position="38"/>
        <end position="69"/>
    </location>
</feature>
<proteinExistence type="predicted"/>
<reference evidence="3" key="1">
    <citation type="journal article" date="2010" name="Stand. Genomic Sci.">
        <title>Complete genome sequence of 'Thermobaculum terrenum' type strain (YNP1).</title>
        <authorList>
            <person name="Kiss H."/>
            <person name="Cleland D."/>
            <person name="Lapidus A."/>
            <person name="Lucas S."/>
            <person name="Glavina Del Rio T."/>
            <person name="Nolan M."/>
            <person name="Tice H."/>
            <person name="Han C."/>
            <person name="Goodwin L."/>
            <person name="Pitluck S."/>
            <person name="Liolios K."/>
            <person name="Ivanova N."/>
            <person name="Mavromatis K."/>
            <person name="Ovchinnikova G."/>
            <person name="Pati A."/>
            <person name="Chen A."/>
            <person name="Palaniappan K."/>
            <person name="Land M."/>
            <person name="Hauser L."/>
            <person name="Chang Y."/>
            <person name="Jeffries C."/>
            <person name="Lu M."/>
            <person name="Brettin T."/>
            <person name="Detter J."/>
            <person name="Goker M."/>
            <person name="Tindall B."/>
            <person name="Beck B."/>
            <person name="McDermott T."/>
            <person name="Woyke T."/>
            <person name="Bristow J."/>
            <person name="Eisen J."/>
            <person name="Markowitz V."/>
            <person name="Hugenholtz P."/>
            <person name="Kyrpides N."/>
            <person name="Klenk H."/>
            <person name="Cheng J."/>
        </authorList>
    </citation>
    <scope>NUCLEOTIDE SEQUENCE [LARGE SCALE GENOMIC DNA]</scope>
    <source>
        <strain evidence="3">ATCC BAA-798 / YNP1</strain>
    </source>
</reference>
<keyword evidence="3" id="KW-1185">Reference proteome</keyword>
<dbReference type="Proteomes" id="UP000000323">
    <property type="component" value="Chromosome 1"/>
</dbReference>
<feature type="compositionally biased region" description="Basic and acidic residues" evidence="1">
    <location>
        <begin position="42"/>
        <end position="61"/>
    </location>
</feature>
<protein>
    <recommendedName>
        <fullName evidence="4">Rho termination factor N-terminal domain-containing protein</fullName>
    </recommendedName>
</protein>
<dbReference type="AlphaFoldDB" id="D1CDM8"/>
<evidence type="ECO:0000313" key="2">
    <source>
        <dbReference type="EMBL" id="ACZ41034.1"/>
    </source>
</evidence>
<evidence type="ECO:0008006" key="4">
    <source>
        <dbReference type="Google" id="ProtNLM"/>
    </source>
</evidence>
<accession>D1CDM8</accession>
<organism evidence="2 3">
    <name type="scientific">Thermobaculum terrenum (strain ATCC BAA-798 / CCMEE 7001 / YNP1)</name>
    <dbReference type="NCBI Taxonomy" id="525904"/>
    <lineage>
        <taxon>Bacteria</taxon>
        <taxon>Bacillati</taxon>
        <taxon>Chloroflexota</taxon>
        <taxon>Chloroflexia</taxon>
        <taxon>Candidatus Thermobaculales</taxon>
        <taxon>Candidatus Thermobaculaceae</taxon>
        <taxon>Thermobaculum</taxon>
    </lineage>
</organism>
<evidence type="ECO:0000313" key="3">
    <source>
        <dbReference type="Proteomes" id="UP000000323"/>
    </source>
</evidence>
<dbReference type="HOGENOM" id="CLU_1832812_0_0_0"/>
<name>D1CDM8_THET1</name>